<dbReference type="AlphaFoldDB" id="A0A3P8X6H7"/>
<dbReference type="Pfam" id="PF00106">
    <property type="entry name" value="adh_short"/>
    <property type="match status" value="1"/>
</dbReference>
<accession>A0A3P8X6H7</accession>
<reference evidence="2" key="3">
    <citation type="submission" date="2025-09" db="UniProtKB">
        <authorList>
            <consortium name="Ensembl"/>
        </authorList>
    </citation>
    <scope>IDENTIFICATION</scope>
</reference>
<dbReference type="OrthoDB" id="2735536at2759"/>
<reference evidence="2 3" key="1">
    <citation type="journal article" date="2014" name="Nat. Genet.">
        <title>Whole-genome sequence of a flatfish provides insights into ZW sex chromosome evolution and adaptation to a benthic lifestyle.</title>
        <authorList>
            <person name="Chen S."/>
            <person name="Zhang G."/>
            <person name="Shao C."/>
            <person name="Huang Q."/>
            <person name="Liu G."/>
            <person name="Zhang P."/>
            <person name="Song W."/>
            <person name="An N."/>
            <person name="Chalopin D."/>
            <person name="Volff J.N."/>
            <person name="Hong Y."/>
            <person name="Li Q."/>
            <person name="Sha Z."/>
            <person name="Zhou H."/>
            <person name="Xie M."/>
            <person name="Yu Q."/>
            <person name="Liu Y."/>
            <person name="Xiang H."/>
            <person name="Wang N."/>
            <person name="Wu K."/>
            <person name="Yang C."/>
            <person name="Zhou Q."/>
            <person name="Liao X."/>
            <person name="Yang L."/>
            <person name="Hu Q."/>
            <person name="Zhang J."/>
            <person name="Meng L."/>
            <person name="Jin L."/>
            <person name="Tian Y."/>
            <person name="Lian J."/>
            <person name="Yang J."/>
            <person name="Miao G."/>
            <person name="Liu S."/>
            <person name="Liang Z."/>
            <person name="Yan F."/>
            <person name="Li Y."/>
            <person name="Sun B."/>
            <person name="Zhang H."/>
            <person name="Zhang J."/>
            <person name="Zhu Y."/>
            <person name="Du M."/>
            <person name="Zhao Y."/>
            <person name="Schartl M."/>
            <person name="Tang Q."/>
            <person name="Wang J."/>
        </authorList>
    </citation>
    <scope>NUCLEOTIDE SEQUENCE</scope>
</reference>
<protein>
    <submittedName>
        <fullName evidence="2">Uncharacterized LOC103379737</fullName>
    </submittedName>
</protein>
<dbReference type="SUPFAM" id="SSF51735">
    <property type="entry name" value="NAD(P)-binding Rossmann-fold domains"/>
    <property type="match status" value="1"/>
</dbReference>
<dbReference type="GO" id="GO:0005739">
    <property type="term" value="C:mitochondrion"/>
    <property type="evidence" value="ECO:0007669"/>
    <property type="project" value="TreeGrafter"/>
</dbReference>
<dbReference type="Proteomes" id="UP000265120">
    <property type="component" value="Chromosome 6"/>
</dbReference>
<evidence type="ECO:0000313" key="3">
    <source>
        <dbReference type="Proteomes" id="UP000265120"/>
    </source>
</evidence>
<dbReference type="PANTHER" id="PTHR43658">
    <property type="entry name" value="SHORT-CHAIN DEHYDROGENASE/REDUCTASE"/>
    <property type="match status" value="1"/>
</dbReference>
<organism evidence="2 3">
    <name type="scientific">Cynoglossus semilaevis</name>
    <name type="common">Tongue sole</name>
    <dbReference type="NCBI Taxonomy" id="244447"/>
    <lineage>
        <taxon>Eukaryota</taxon>
        <taxon>Metazoa</taxon>
        <taxon>Chordata</taxon>
        <taxon>Craniata</taxon>
        <taxon>Vertebrata</taxon>
        <taxon>Euteleostomi</taxon>
        <taxon>Actinopterygii</taxon>
        <taxon>Neopterygii</taxon>
        <taxon>Teleostei</taxon>
        <taxon>Neoteleostei</taxon>
        <taxon>Acanthomorphata</taxon>
        <taxon>Carangaria</taxon>
        <taxon>Pleuronectiformes</taxon>
        <taxon>Pleuronectoidei</taxon>
        <taxon>Cynoglossidae</taxon>
        <taxon>Cynoglossinae</taxon>
        <taxon>Cynoglossus</taxon>
    </lineage>
</organism>
<dbReference type="GeneTree" id="ENSGT01030000234925"/>
<dbReference type="GeneID" id="103379737"/>
<keyword evidence="3" id="KW-1185">Reference proteome</keyword>
<evidence type="ECO:0000313" key="2">
    <source>
        <dbReference type="Ensembl" id="ENSCSEP00000033996.1"/>
    </source>
</evidence>
<keyword evidence="1" id="KW-0560">Oxidoreductase</keyword>
<dbReference type="InParanoid" id="A0A3P8X6H7"/>
<dbReference type="Gene3D" id="3.40.50.720">
    <property type="entry name" value="NAD(P)-binding Rossmann-like Domain"/>
    <property type="match status" value="1"/>
</dbReference>
<dbReference type="OMA" id="FPLVWEN"/>
<dbReference type="KEGG" id="csem:103379737"/>
<dbReference type="RefSeq" id="XP_008309613.1">
    <property type="nucleotide sequence ID" value="XM_008311391.3"/>
</dbReference>
<dbReference type="InterPro" id="IPR002347">
    <property type="entry name" value="SDR_fam"/>
</dbReference>
<dbReference type="GO" id="GO:0006635">
    <property type="term" value="P:fatty acid beta-oxidation"/>
    <property type="evidence" value="ECO:0007669"/>
    <property type="project" value="TreeGrafter"/>
</dbReference>
<dbReference type="GO" id="GO:0008670">
    <property type="term" value="F:2,4-dienoyl-CoA reductase (NADPH) activity"/>
    <property type="evidence" value="ECO:0007669"/>
    <property type="project" value="TreeGrafter"/>
</dbReference>
<dbReference type="PANTHER" id="PTHR43658:SF5">
    <property type="entry name" value="SI:DKEY-238O13.4"/>
    <property type="match status" value="1"/>
</dbReference>
<dbReference type="STRING" id="244447.ENSCSEP00000033996"/>
<name>A0A3P8X6H7_CYNSE</name>
<dbReference type="InterPro" id="IPR036291">
    <property type="entry name" value="NAD(P)-bd_dom_sf"/>
</dbReference>
<sequence length="235" mass="25458">MSNSDRLVLALGGAGTVGSGIVKALLDKGFKVAVISRDSSRLERLRTFVSPDTKENLTTIVGSVGSEVGAEQAKAALLDTVGKVTDIVSSLGFSWWQGGPPHSQTLKDLHWVMDTLLFSTFVSWKAFFPLVKDDSDRTYTFVTGGAEKLLMPGTGFLTVGAASTLSFCQILREEYPETACKLNQVKIDAGVASPERMAPGFLNHLELGEFVARLVEKRNCSHTVFNVRTTEDLRA</sequence>
<proteinExistence type="predicted"/>
<dbReference type="Ensembl" id="ENSCSET00000034435.1">
    <property type="protein sequence ID" value="ENSCSEP00000033996.1"/>
    <property type="gene ID" value="ENSCSEG00000021811.1"/>
</dbReference>
<reference evidence="2" key="2">
    <citation type="submission" date="2025-08" db="UniProtKB">
        <authorList>
            <consortium name="Ensembl"/>
        </authorList>
    </citation>
    <scope>IDENTIFICATION</scope>
</reference>
<evidence type="ECO:0000256" key="1">
    <source>
        <dbReference type="ARBA" id="ARBA00023002"/>
    </source>
</evidence>